<evidence type="ECO:0000313" key="3">
    <source>
        <dbReference type="Proteomes" id="UP000522163"/>
    </source>
</evidence>
<dbReference type="RefSeq" id="WP_007156792.1">
    <property type="nucleotide sequence ID" value="NZ_CAUQIH010000010.1"/>
</dbReference>
<dbReference type="Proteomes" id="UP000522163">
    <property type="component" value="Unassembled WGS sequence"/>
</dbReference>
<dbReference type="EMBL" id="JACHHH010000011">
    <property type="protein sequence ID" value="MBB6042034.1"/>
    <property type="molecule type" value="Genomic_DNA"/>
</dbReference>
<dbReference type="InterPro" id="IPR031807">
    <property type="entry name" value="HicB-like"/>
</dbReference>
<comment type="caution">
    <text evidence="2">The sequence shown here is derived from an EMBL/GenBank/DDBJ whole genome shotgun (WGS) entry which is preliminary data.</text>
</comment>
<protein>
    <submittedName>
        <fullName evidence="2">Putative RNase H-like HicB family nuclease</fullName>
    </submittedName>
</protein>
<reference evidence="2 3" key="1">
    <citation type="submission" date="2020-08" db="EMBL/GenBank/DDBJ databases">
        <title>Genomic Encyclopedia of Type Strains, Phase IV (KMG-IV): sequencing the most valuable type-strain genomes for metagenomic binning, comparative biology and taxonomic classification.</title>
        <authorList>
            <person name="Goeker M."/>
        </authorList>
    </citation>
    <scope>NUCLEOTIDE SEQUENCE [LARGE SCALE GENOMIC DNA]</scope>
    <source>
        <strain evidence="2 3">DSM 17245</strain>
    </source>
</reference>
<dbReference type="GeneID" id="85015551"/>
<organism evidence="2 3">
    <name type="scientific">Oribacterium sinus</name>
    <dbReference type="NCBI Taxonomy" id="237576"/>
    <lineage>
        <taxon>Bacteria</taxon>
        <taxon>Bacillati</taxon>
        <taxon>Bacillota</taxon>
        <taxon>Clostridia</taxon>
        <taxon>Lachnospirales</taxon>
        <taxon>Lachnospiraceae</taxon>
        <taxon>Oribacterium</taxon>
    </lineage>
</organism>
<dbReference type="AlphaFoldDB" id="A0A7W9W3I6"/>
<dbReference type="SUPFAM" id="SSF143100">
    <property type="entry name" value="TTHA1013/TTHA0281-like"/>
    <property type="match status" value="1"/>
</dbReference>
<evidence type="ECO:0000259" key="1">
    <source>
        <dbReference type="Pfam" id="PF15919"/>
    </source>
</evidence>
<dbReference type="Pfam" id="PF15919">
    <property type="entry name" value="HicB_lk_antitox"/>
    <property type="match status" value="1"/>
</dbReference>
<evidence type="ECO:0000313" key="2">
    <source>
        <dbReference type="EMBL" id="MBB6042034.1"/>
    </source>
</evidence>
<dbReference type="Gene3D" id="3.30.160.250">
    <property type="match status" value="1"/>
</dbReference>
<sequence>MTYYYPAVIRKKEDGYRVDVIDLEDCYGEGKTKEEALEDARYAGVNWLLVESEESMDFPRQTHLDDIVLGEGEEKTMLAFLMPKEGWDE</sequence>
<accession>A0A7W9W3I6</accession>
<proteinExistence type="predicted"/>
<dbReference type="InterPro" id="IPR035069">
    <property type="entry name" value="TTHA1013/TTHA0281-like"/>
</dbReference>
<feature type="domain" description="HicB-like antitoxin of toxin-antitoxin system" evidence="1">
    <location>
        <begin position="5"/>
        <end position="68"/>
    </location>
</feature>
<gene>
    <name evidence="2" type="ORF">HNQ46_002029</name>
</gene>
<name>A0A7W9W3I6_9FIRM</name>